<feature type="compositionally biased region" description="Polar residues" evidence="1">
    <location>
        <begin position="1"/>
        <end position="12"/>
    </location>
</feature>
<reference evidence="2 3" key="1">
    <citation type="submission" date="2015-06" db="EMBL/GenBank/DDBJ databases">
        <title>Genome sequencing project of Bacillus galactosidilyticus PL133.</title>
        <authorList>
            <person name="Gaiero J."/>
            <person name="Nicol R."/>
            <person name="Habash M."/>
        </authorList>
    </citation>
    <scope>NUCLEOTIDE SEQUENCE [LARGE SCALE GENOMIC DNA]</scope>
    <source>
        <strain evidence="2 3">PL133</strain>
    </source>
</reference>
<proteinExistence type="predicted"/>
<comment type="caution">
    <text evidence="2">The sequence shown here is derived from an EMBL/GenBank/DDBJ whole genome shotgun (WGS) entry which is preliminary data.</text>
</comment>
<dbReference type="Proteomes" id="UP000053881">
    <property type="component" value="Unassembled WGS sequence"/>
</dbReference>
<protein>
    <submittedName>
        <fullName evidence="2">Uncharacterized protein</fullName>
    </submittedName>
</protein>
<name>A0A0Q9XT80_9BACI</name>
<evidence type="ECO:0000256" key="1">
    <source>
        <dbReference type="SAM" id="MobiDB-lite"/>
    </source>
</evidence>
<feature type="region of interest" description="Disordered" evidence="1">
    <location>
        <begin position="1"/>
        <end position="29"/>
    </location>
</feature>
<dbReference type="AlphaFoldDB" id="A0A0Q9XT80"/>
<organism evidence="2 3">
    <name type="scientific">Lederbergia galactosidilytica</name>
    <dbReference type="NCBI Taxonomy" id="217031"/>
    <lineage>
        <taxon>Bacteria</taxon>
        <taxon>Bacillati</taxon>
        <taxon>Bacillota</taxon>
        <taxon>Bacilli</taxon>
        <taxon>Bacillales</taxon>
        <taxon>Bacillaceae</taxon>
        <taxon>Lederbergia</taxon>
    </lineage>
</organism>
<sequence>MSKPTASQSASNIMGRARGPRPRGFSGPVVKAKDPIGAIKRIWRYMERQKVALIIWKGKRLPLLLRLFLLLLLLY</sequence>
<evidence type="ECO:0000313" key="3">
    <source>
        <dbReference type="Proteomes" id="UP000053881"/>
    </source>
</evidence>
<dbReference type="EMBL" id="LGPB01000109">
    <property type="protein sequence ID" value="KRG11856.1"/>
    <property type="molecule type" value="Genomic_DNA"/>
</dbReference>
<gene>
    <name evidence="2" type="ORF">ACA29_14120</name>
</gene>
<evidence type="ECO:0000313" key="2">
    <source>
        <dbReference type="EMBL" id="KRG11856.1"/>
    </source>
</evidence>
<accession>A0A0Q9XT80</accession>